<dbReference type="SMART" id="SM00382">
    <property type="entry name" value="AAA"/>
    <property type="match status" value="1"/>
</dbReference>
<evidence type="ECO:0000256" key="2">
    <source>
        <dbReference type="ARBA" id="ARBA00008531"/>
    </source>
</evidence>
<evidence type="ECO:0000313" key="10">
    <source>
        <dbReference type="Proteomes" id="UP000001302"/>
    </source>
</evidence>
<comment type="similarity">
    <text evidence="2">Belongs to the GTP-binding SRP family.</text>
</comment>
<reference evidence="9 10" key="2">
    <citation type="journal article" date="2011" name="J. Bacteriol.">
        <title>Complete genome sequence of strain HTCC2503T of Parvularcula bermudensis, the type species of the order "Parvularculales" in the class Alphaproteobacteria.</title>
        <authorList>
            <person name="Oh H.M."/>
            <person name="Kang I."/>
            <person name="Vergin K.L."/>
            <person name="Kang D."/>
            <person name="Rhee K.H."/>
            <person name="Giovannoni S.J."/>
            <person name="Cho J.C."/>
        </authorList>
    </citation>
    <scope>NUCLEOTIDE SEQUENCE [LARGE SCALE GENOMIC DNA]</scope>
    <source>
        <strain evidence="10">ATCC BAA-594 / HTCC2503 / KCTC 12087</strain>
    </source>
</reference>
<dbReference type="InterPro" id="IPR000897">
    <property type="entry name" value="SRP54_GTPase_dom"/>
</dbReference>
<evidence type="ECO:0000256" key="1">
    <source>
        <dbReference type="ARBA" id="ARBA00004515"/>
    </source>
</evidence>
<dbReference type="PANTHER" id="PTHR43134">
    <property type="entry name" value="SIGNAL RECOGNITION PARTICLE RECEPTOR SUBUNIT ALPHA"/>
    <property type="match status" value="1"/>
</dbReference>
<keyword evidence="9" id="KW-0282">Flagellum</keyword>
<dbReference type="InterPro" id="IPR027417">
    <property type="entry name" value="P-loop_NTPase"/>
</dbReference>
<proteinExistence type="inferred from homology"/>
<evidence type="ECO:0000259" key="7">
    <source>
        <dbReference type="SMART" id="SM00382"/>
    </source>
</evidence>
<evidence type="ECO:0000256" key="3">
    <source>
        <dbReference type="ARBA" id="ARBA00022741"/>
    </source>
</evidence>
<sequence length="378" mass="40553">MSYQTFTGETVNEAKRLMRAALGDDAVVLSTRRHSDGQVELRAIRKGTPLDGEGSGGLFGRAPRPKPAPSLGGGEDVTVEATRFGDQREFGSRVEQGARRGAMSSLRGDFSRHLDRSDRYANPARSYLEELIGRQSLSAGLLDRLATTIEKSTGRTDAERLSDALADTLRFAPVAPLPPAPIMLVGQTGAGKTSCAAKLAARAADEGGRIAFMSADIGRAGAIEQMQTYAEALDTRFWAIEDPDHVAEILRHDRPAEPLVLDTPGVSPYANADVAAMRAFRDVLGAEPILVIPASGDLQEHVDWIQAFADVGVRRAIITKFDTSRRIGAAISGCFEAGVALAHFSEAPFIADGLIDADPDYLAHRLLLRQPGRIAGRR</sequence>
<dbReference type="PANTHER" id="PTHR43134:SF3">
    <property type="entry name" value="FLAGELLAR BIOSYNTHESIS PROTEIN FLHF"/>
    <property type="match status" value="1"/>
</dbReference>
<dbReference type="Proteomes" id="UP000001302">
    <property type="component" value="Chromosome"/>
</dbReference>
<dbReference type="STRING" id="314260.PB2503_08489"/>
<dbReference type="eggNOG" id="COG1419">
    <property type="taxonomic scope" value="Bacteria"/>
</dbReference>
<dbReference type="GO" id="GO:0005886">
    <property type="term" value="C:plasma membrane"/>
    <property type="evidence" value="ECO:0007669"/>
    <property type="project" value="UniProtKB-SubCell"/>
</dbReference>
<keyword evidence="10" id="KW-1185">Reference proteome</keyword>
<dbReference type="SUPFAM" id="SSF52540">
    <property type="entry name" value="P-loop containing nucleoside triphosphate hydrolases"/>
    <property type="match status" value="1"/>
</dbReference>
<gene>
    <name evidence="9" type="ordered locus">PB2503_08489</name>
</gene>
<dbReference type="InterPro" id="IPR003593">
    <property type="entry name" value="AAA+_ATPase"/>
</dbReference>
<keyword evidence="3" id="KW-0547">Nucleotide-binding</keyword>
<evidence type="ECO:0000256" key="4">
    <source>
        <dbReference type="ARBA" id="ARBA00023134"/>
    </source>
</evidence>
<organism evidence="9 10">
    <name type="scientific">Parvularcula bermudensis (strain ATCC BAA-594 / HTCC2503 / KCTC 12087)</name>
    <dbReference type="NCBI Taxonomy" id="314260"/>
    <lineage>
        <taxon>Bacteria</taxon>
        <taxon>Pseudomonadati</taxon>
        <taxon>Pseudomonadota</taxon>
        <taxon>Alphaproteobacteria</taxon>
        <taxon>Parvularculales</taxon>
        <taxon>Parvularculaceae</taxon>
        <taxon>Parvularcula</taxon>
    </lineage>
</organism>
<dbReference type="GO" id="GO:0005525">
    <property type="term" value="F:GTP binding"/>
    <property type="evidence" value="ECO:0007669"/>
    <property type="project" value="UniProtKB-KW"/>
</dbReference>
<accession>E0TBF6</accession>
<dbReference type="GO" id="GO:0003924">
    <property type="term" value="F:GTPase activity"/>
    <property type="evidence" value="ECO:0007669"/>
    <property type="project" value="TreeGrafter"/>
</dbReference>
<dbReference type="SMART" id="SM00962">
    <property type="entry name" value="SRP54"/>
    <property type="match status" value="1"/>
</dbReference>
<keyword evidence="9" id="KW-0966">Cell projection</keyword>
<evidence type="ECO:0000256" key="5">
    <source>
        <dbReference type="ARBA" id="ARBA00023136"/>
    </source>
</evidence>
<name>E0TBF6_PARBH</name>
<keyword evidence="4" id="KW-0342">GTP-binding</keyword>
<keyword evidence="9" id="KW-0969">Cilium</keyword>
<dbReference type="AlphaFoldDB" id="E0TBF6"/>
<keyword evidence="5" id="KW-0472">Membrane</keyword>
<evidence type="ECO:0000313" key="9">
    <source>
        <dbReference type="EMBL" id="ADM09753.1"/>
    </source>
</evidence>
<dbReference type="KEGG" id="pbr:PB2503_08489"/>
<dbReference type="GO" id="GO:0005047">
    <property type="term" value="F:signal recognition particle binding"/>
    <property type="evidence" value="ECO:0007669"/>
    <property type="project" value="TreeGrafter"/>
</dbReference>
<evidence type="ECO:0000256" key="6">
    <source>
        <dbReference type="SAM" id="MobiDB-lite"/>
    </source>
</evidence>
<dbReference type="Gene3D" id="3.40.50.300">
    <property type="entry name" value="P-loop containing nucleotide triphosphate hydrolases"/>
    <property type="match status" value="1"/>
</dbReference>
<reference evidence="10" key="1">
    <citation type="submission" date="2010-08" db="EMBL/GenBank/DDBJ databases">
        <title>Genome sequence of Parvularcula bermudensis HTCC2503.</title>
        <authorList>
            <person name="Kang D.-M."/>
            <person name="Oh H.-M."/>
            <person name="Cho J.-C."/>
        </authorList>
    </citation>
    <scope>NUCLEOTIDE SEQUENCE [LARGE SCALE GENOMIC DNA]</scope>
    <source>
        <strain evidence="10">ATCC BAA-594 / HTCC2503 / KCTC 12087</strain>
    </source>
</reference>
<evidence type="ECO:0000259" key="8">
    <source>
        <dbReference type="SMART" id="SM00962"/>
    </source>
</evidence>
<feature type="domain" description="SRP54-type proteins GTP-binding" evidence="8">
    <location>
        <begin position="179"/>
        <end position="368"/>
    </location>
</feature>
<dbReference type="Pfam" id="PF00448">
    <property type="entry name" value="SRP54"/>
    <property type="match status" value="1"/>
</dbReference>
<dbReference type="GO" id="GO:0006614">
    <property type="term" value="P:SRP-dependent cotranslational protein targeting to membrane"/>
    <property type="evidence" value="ECO:0007669"/>
    <property type="project" value="InterPro"/>
</dbReference>
<comment type="subcellular location">
    <subcellularLocation>
        <location evidence="1">Cell inner membrane</location>
        <topology evidence="1">Peripheral membrane protein</topology>
        <orientation evidence="1">Cytoplasmic side</orientation>
    </subcellularLocation>
</comment>
<feature type="domain" description="AAA+ ATPase" evidence="7">
    <location>
        <begin position="178"/>
        <end position="290"/>
    </location>
</feature>
<feature type="region of interest" description="Disordered" evidence="6">
    <location>
        <begin position="47"/>
        <end position="75"/>
    </location>
</feature>
<dbReference type="EMBL" id="CP002156">
    <property type="protein sequence ID" value="ADM09753.1"/>
    <property type="molecule type" value="Genomic_DNA"/>
</dbReference>
<dbReference type="HOGENOM" id="CLU_009301_11_1_5"/>
<protein>
    <submittedName>
        <fullName evidence="9">Flagellar biosynthetic protein FlhF</fullName>
    </submittedName>
</protein>